<protein>
    <submittedName>
        <fullName evidence="1">Uncharacterized protein</fullName>
    </submittedName>
</protein>
<reference evidence="2" key="2">
    <citation type="journal article" date="2020" name="Plant Dis.">
        <title>A Grain Rot of Rice in Iran Caused by a Xanthomonas Strain Closely Related to X. sacchari.</title>
        <authorList>
            <person name="Mirghasempour S.A."/>
            <person name="Huang S."/>
            <person name="Studholme D.J."/>
            <person name="Brady C.L."/>
        </authorList>
    </citation>
    <scope>NUCLEOTIDE SEQUENCE</scope>
    <source>
        <strain evidence="2">SAM114</strain>
    </source>
</reference>
<reference evidence="3 4" key="1">
    <citation type="submission" date="2019-11" db="EMBL/GenBank/DDBJ databases">
        <title>First report of rice panicle blight caused by Xanthomonas sp. in Iran.</title>
        <authorList>
            <person name="Mirghasempour S.A."/>
            <person name="Huang S."/>
            <person name="Brady C.L."/>
            <person name="Studholme D.J."/>
        </authorList>
    </citation>
    <scope>NUCLEOTIDE SEQUENCE [LARGE SCALE GENOMIC DNA]</scope>
    <source>
        <strain evidence="1 4">ASD011</strain>
        <strain evidence="3">SAM114</strain>
    </source>
</reference>
<dbReference type="EMBL" id="WJPN01000001">
    <property type="protein sequence ID" value="MRG99200.1"/>
    <property type="molecule type" value="Genomic_DNA"/>
</dbReference>
<dbReference type="Proteomes" id="UP000439314">
    <property type="component" value="Unassembled WGS sequence"/>
</dbReference>
<name>A0A6N7Q8D3_9XANT</name>
<keyword evidence="3" id="KW-1185">Reference proteome</keyword>
<evidence type="ECO:0000313" key="1">
    <source>
        <dbReference type="EMBL" id="MRG99200.1"/>
    </source>
</evidence>
<evidence type="ECO:0000313" key="2">
    <source>
        <dbReference type="EMBL" id="MRH73009.1"/>
    </source>
</evidence>
<dbReference type="EMBL" id="WJPM01000001">
    <property type="protein sequence ID" value="MRH73009.1"/>
    <property type="molecule type" value="Genomic_DNA"/>
</dbReference>
<evidence type="ECO:0000313" key="3">
    <source>
        <dbReference type="Proteomes" id="UP000437931"/>
    </source>
</evidence>
<gene>
    <name evidence="1" type="ORF">GIY21_02740</name>
    <name evidence="2" type="ORF">GIY22_00040</name>
</gene>
<evidence type="ECO:0000313" key="4">
    <source>
        <dbReference type="Proteomes" id="UP000439314"/>
    </source>
</evidence>
<organism evidence="1 4">
    <name type="scientific">Xanthomonas sontii</name>
    <dbReference type="NCBI Taxonomy" id="2650745"/>
    <lineage>
        <taxon>Bacteria</taxon>
        <taxon>Pseudomonadati</taxon>
        <taxon>Pseudomonadota</taxon>
        <taxon>Gammaproteobacteria</taxon>
        <taxon>Lysobacterales</taxon>
        <taxon>Lysobacteraceae</taxon>
        <taxon>Xanthomonas</taxon>
    </lineage>
</organism>
<dbReference type="AlphaFoldDB" id="A0A6N7Q8D3"/>
<dbReference type="RefSeq" id="WP_153750535.1">
    <property type="nucleotide sequence ID" value="NZ_WJPM01000001.1"/>
</dbReference>
<dbReference type="Proteomes" id="UP000437931">
    <property type="component" value="Unassembled WGS sequence"/>
</dbReference>
<proteinExistence type="predicted"/>
<accession>A0A6N7Q8D3</accession>
<sequence length="117" mass="13092">MLEMRQVSKVYRREVVEAYPARPLDLDAKTEESIAINGHSCFGKTAFLNIPDSRMAWAILELIEQIQALDPFVVVVTREAELVACAQRDVHFVDCIATGMAGKRESLAAMAREHMLS</sequence>
<comment type="caution">
    <text evidence="1">The sequence shown here is derived from an EMBL/GenBank/DDBJ whole genome shotgun (WGS) entry which is preliminary data.</text>
</comment>